<dbReference type="GO" id="GO:0009055">
    <property type="term" value="F:electron transfer activity"/>
    <property type="evidence" value="ECO:0007669"/>
    <property type="project" value="InterPro"/>
</dbReference>
<evidence type="ECO:0000259" key="3">
    <source>
        <dbReference type="Pfam" id="PF01012"/>
    </source>
</evidence>
<dbReference type="InterPro" id="IPR001308">
    <property type="entry name" value="ETF_a/FixB"/>
</dbReference>
<keyword evidence="2" id="KW-0249">Electron transport</keyword>
<gene>
    <name evidence="4" type="primary">etfA_3</name>
    <name evidence="4" type="ORF">NCTC11327_04634</name>
</gene>
<dbReference type="InterPro" id="IPR014729">
    <property type="entry name" value="Rossmann-like_a/b/a_fold"/>
</dbReference>
<sequence>MGAACAVVAEAAKTCAGVSHVLLADNPVYEHRLAENGAALVAEIARNHSHVLASATTFGKNLLPRVAALLDWGNFLM</sequence>
<dbReference type="AlphaFoldDB" id="A0AAX2LWJ5"/>
<dbReference type="InterPro" id="IPR014730">
    <property type="entry name" value="ETF_a/b_N"/>
</dbReference>
<dbReference type="GO" id="GO:0050660">
    <property type="term" value="F:flavin adenine dinucleotide binding"/>
    <property type="evidence" value="ECO:0007669"/>
    <property type="project" value="InterPro"/>
</dbReference>
<dbReference type="Proteomes" id="UP000254626">
    <property type="component" value="Unassembled WGS sequence"/>
</dbReference>
<dbReference type="Pfam" id="PF01012">
    <property type="entry name" value="ETF"/>
    <property type="match status" value="1"/>
</dbReference>
<evidence type="ECO:0000313" key="5">
    <source>
        <dbReference type="Proteomes" id="UP000254626"/>
    </source>
</evidence>
<evidence type="ECO:0000256" key="1">
    <source>
        <dbReference type="ARBA" id="ARBA00005817"/>
    </source>
</evidence>
<proteinExistence type="inferred from homology"/>
<comment type="similarity">
    <text evidence="1">Belongs to the ETF alpha-subunit/FixB family.</text>
</comment>
<organism evidence="4 5">
    <name type="scientific">Vibrio fluvialis</name>
    <dbReference type="NCBI Taxonomy" id="676"/>
    <lineage>
        <taxon>Bacteria</taxon>
        <taxon>Pseudomonadati</taxon>
        <taxon>Pseudomonadota</taxon>
        <taxon>Gammaproteobacteria</taxon>
        <taxon>Vibrionales</taxon>
        <taxon>Vibrionaceae</taxon>
        <taxon>Vibrio</taxon>
    </lineage>
</organism>
<reference evidence="4 5" key="1">
    <citation type="submission" date="2018-06" db="EMBL/GenBank/DDBJ databases">
        <authorList>
            <consortium name="Pathogen Informatics"/>
            <person name="Doyle S."/>
        </authorList>
    </citation>
    <scope>NUCLEOTIDE SEQUENCE [LARGE SCALE GENOMIC DNA]</scope>
    <source>
        <strain evidence="4 5">NCTC11327</strain>
    </source>
</reference>
<accession>A0AAX2LWJ5</accession>
<evidence type="ECO:0000313" key="4">
    <source>
        <dbReference type="EMBL" id="SUQ27738.1"/>
    </source>
</evidence>
<dbReference type="EMBL" id="UHIP01000002">
    <property type="protein sequence ID" value="SUQ27738.1"/>
    <property type="molecule type" value="Genomic_DNA"/>
</dbReference>
<dbReference type="PANTHER" id="PTHR43153:SF1">
    <property type="entry name" value="ELECTRON TRANSFER FLAVOPROTEIN SUBUNIT ALPHA, MITOCHONDRIAL"/>
    <property type="match status" value="1"/>
</dbReference>
<dbReference type="PANTHER" id="PTHR43153">
    <property type="entry name" value="ELECTRON TRANSFER FLAVOPROTEIN ALPHA"/>
    <property type="match status" value="1"/>
</dbReference>
<dbReference type="SUPFAM" id="SSF52402">
    <property type="entry name" value="Adenine nucleotide alpha hydrolases-like"/>
    <property type="match status" value="1"/>
</dbReference>
<evidence type="ECO:0000256" key="2">
    <source>
        <dbReference type="ARBA" id="ARBA00022982"/>
    </source>
</evidence>
<feature type="domain" description="Electron transfer flavoprotein alpha/beta-subunit N-terminal" evidence="3">
    <location>
        <begin position="1"/>
        <end position="73"/>
    </location>
</feature>
<comment type="caution">
    <text evidence="4">The sequence shown here is derived from an EMBL/GenBank/DDBJ whole genome shotgun (WGS) entry which is preliminary data.</text>
</comment>
<dbReference type="GO" id="GO:0033539">
    <property type="term" value="P:fatty acid beta-oxidation using acyl-CoA dehydrogenase"/>
    <property type="evidence" value="ECO:0007669"/>
    <property type="project" value="TreeGrafter"/>
</dbReference>
<dbReference type="Gene3D" id="3.40.50.620">
    <property type="entry name" value="HUPs"/>
    <property type="match status" value="1"/>
</dbReference>
<protein>
    <submittedName>
        <fullName evidence="4">Electron transfer flavoprotein, alpha subunit</fullName>
    </submittedName>
</protein>
<name>A0AAX2LWJ5_VIBFL</name>
<keyword evidence="2" id="KW-0813">Transport</keyword>